<dbReference type="GO" id="GO:0016884">
    <property type="term" value="F:carbon-nitrogen ligase activity, with glutamine as amido-N-donor"/>
    <property type="evidence" value="ECO:0007669"/>
    <property type="project" value="InterPro"/>
</dbReference>
<dbReference type="Pfam" id="PF09424">
    <property type="entry name" value="YqeY"/>
    <property type="match status" value="1"/>
</dbReference>
<protein>
    <submittedName>
        <fullName evidence="1">GatB/YqeY domain-containing protein</fullName>
    </submittedName>
</protein>
<dbReference type="PANTHER" id="PTHR28055:SF1">
    <property type="entry name" value="ALTERED INHERITANCE OF MITOCHONDRIA PROTEIN 41, MITOCHONDRIAL"/>
    <property type="match status" value="1"/>
</dbReference>
<proteinExistence type="predicted"/>
<gene>
    <name evidence="1" type="ORF">UU50_C0010G0017</name>
</gene>
<evidence type="ECO:0000313" key="1">
    <source>
        <dbReference type="EMBL" id="KKR99122.1"/>
    </source>
</evidence>
<name>A0A0G0YFN9_9BACT</name>
<accession>A0A0G0YFN9</accession>
<dbReference type="AlphaFoldDB" id="A0A0G0YFN9"/>
<dbReference type="InterPro" id="IPR042184">
    <property type="entry name" value="YqeY/Aim41_N"/>
</dbReference>
<dbReference type="Proteomes" id="UP000033930">
    <property type="component" value="Unassembled WGS sequence"/>
</dbReference>
<dbReference type="InterPro" id="IPR003789">
    <property type="entry name" value="Asn/Gln_tRNA_amidoTrase-B-like"/>
</dbReference>
<dbReference type="Gene3D" id="1.10.10.410">
    <property type="match status" value="1"/>
</dbReference>
<dbReference type="InterPro" id="IPR023168">
    <property type="entry name" value="GatB_Yqey_C_2"/>
</dbReference>
<dbReference type="InterPro" id="IPR019004">
    <property type="entry name" value="YqeY/Aim41"/>
</dbReference>
<sequence>MLYTLTVAIFYPAEPDPALLGLLLTIISMKLYEKITADMKAAMKGRDVQTLSILRMLLASLKNKMIETRKELEDAEVVATVRSDIKKIEDALESFVAGEREDLADKARSELVILKTYLPPEMSEEDLEKAIKKVIDQLEDGSASDIGKAMGKVMQELKGQVDGARVKAMLARILGEK</sequence>
<reference evidence="1 2" key="1">
    <citation type="journal article" date="2015" name="Nature">
        <title>rRNA introns, odd ribosomes, and small enigmatic genomes across a large radiation of phyla.</title>
        <authorList>
            <person name="Brown C.T."/>
            <person name="Hug L.A."/>
            <person name="Thomas B.C."/>
            <person name="Sharon I."/>
            <person name="Castelle C.J."/>
            <person name="Singh A."/>
            <person name="Wilkins M.J."/>
            <person name="Williams K.H."/>
            <person name="Banfield J.F."/>
        </authorList>
    </citation>
    <scope>NUCLEOTIDE SEQUENCE [LARGE SCALE GENOMIC DNA]</scope>
</reference>
<evidence type="ECO:0000313" key="2">
    <source>
        <dbReference type="Proteomes" id="UP000033930"/>
    </source>
</evidence>
<organism evidence="1 2">
    <name type="scientific">Candidatus Uhrbacteria bacterium GW2011_GWC1_41_20</name>
    <dbReference type="NCBI Taxonomy" id="1618983"/>
    <lineage>
        <taxon>Bacteria</taxon>
        <taxon>Candidatus Uhriibacteriota</taxon>
    </lineage>
</organism>
<dbReference type="EMBL" id="LCAW01000010">
    <property type="protein sequence ID" value="KKR99122.1"/>
    <property type="molecule type" value="Genomic_DNA"/>
</dbReference>
<dbReference type="Gene3D" id="1.10.1510.10">
    <property type="entry name" value="Uncharacterised protein YqeY/AIM41 PF09424, N-terminal domain"/>
    <property type="match status" value="1"/>
</dbReference>
<dbReference type="PANTHER" id="PTHR28055">
    <property type="entry name" value="ALTERED INHERITANCE OF MITOCHONDRIA PROTEIN 41, MITOCHONDRIAL"/>
    <property type="match status" value="1"/>
</dbReference>
<dbReference type="SUPFAM" id="SSF89095">
    <property type="entry name" value="GatB/YqeY motif"/>
    <property type="match status" value="1"/>
</dbReference>
<comment type="caution">
    <text evidence="1">The sequence shown here is derived from an EMBL/GenBank/DDBJ whole genome shotgun (WGS) entry which is preliminary data.</text>
</comment>